<protein>
    <recommendedName>
        <fullName evidence="3">NADPH-dependent FMN reductase-like domain-containing protein</fullName>
    </recommendedName>
</protein>
<dbReference type="EMBL" id="LDJM01000012">
    <property type="protein sequence ID" value="KRG78078.1"/>
    <property type="molecule type" value="Genomic_DNA"/>
</dbReference>
<sequence length="204" mass="22058">MHHDVYAPIDRPPAVLPGKRILAIAGSLRRSSWNQLLLEAATAFTPPDMTVSIFRDLGAIPMFNEDLEQEAGGAPDAVMRLRREVSTADGLLFATPEYNQSLPGVLKNAIDWVSRNAPENVLAGKPVAIMGVTSGRWGTRLAQHALRQTLHATECMIMPKPALFISDAARLFDSSGQLIDEATGNALQAVLASLGQLVDRVRLP</sequence>
<keyword evidence="2" id="KW-0285">Flavoprotein</keyword>
<evidence type="ECO:0000313" key="4">
    <source>
        <dbReference type="EMBL" id="KRG78078.1"/>
    </source>
</evidence>
<comment type="caution">
    <text evidence="4">The sequence shown here is derived from an EMBL/GenBank/DDBJ whole genome shotgun (WGS) entry which is preliminary data.</text>
</comment>
<dbReference type="PATRIC" id="fig|336566.3.peg.330"/>
<dbReference type="Pfam" id="PF03358">
    <property type="entry name" value="FMN_red"/>
    <property type="match status" value="1"/>
</dbReference>
<dbReference type="Gene3D" id="3.40.50.360">
    <property type="match status" value="1"/>
</dbReference>
<proteinExistence type="predicted"/>
<evidence type="ECO:0000259" key="3">
    <source>
        <dbReference type="Pfam" id="PF03358"/>
    </source>
</evidence>
<dbReference type="Proteomes" id="UP000050956">
    <property type="component" value="Unassembled WGS sequence"/>
</dbReference>
<organism evidence="4 5">
    <name type="scientific">Stenotrophomonas ginsengisoli</name>
    <dbReference type="NCBI Taxonomy" id="336566"/>
    <lineage>
        <taxon>Bacteria</taxon>
        <taxon>Pseudomonadati</taxon>
        <taxon>Pseudomonadota</taxon>
        <taxon>Gammaproteobacteria</taxon>
        <taxon>Lysobacterales</taxon>
        <taxon>Lysobacteraceae</taxon>
        <taxon>Stenotrophomonas</taxon>
    </lineage>
</organism>
<feature type="domain" description="NADPH-dependent FMN reductase-like" evidence="3">
    <location>
        <begin position="20"/>
        <end position="168"/>
    </location>
</feature>
<evidence type="ECO:0000256" key="2">
    <source>
        <dbReference type="ARBA" id="ARBA00022643"/>
    </source>
</evidence>
<gene>
    <name evidence="4" type="ORF">ABB30_04970</name>
</gene>
<dbReference type="InterPro" id="IPR029039">
    <property type="entry name" value="Flavoprotein-like_sf"/>
</dbReference>
<dbReference type="GO" id="GO:0010181">
    <property type="term" value="F:FMN binding"/>
    <property type="evidence" value="ECO:0007669"/>
    <property type="project" value="TreeGrafter"/>
</dbReference>
<dbReference type="PANTHER" id="PTHR30543:SF21">
    <property type="entry name" value="NAD(P)H-DEPENDENT FMN REDUCTASE LOT6"/>
    <property type="match status" value="1"/>
</dbReference>
<dbReference type="GO" id="GO:0005829">
    <property type="term" value="C:cytosol"/>
    <property type="evidence" value="ECO:0007669"/>
    <property type="project" value="TreeGrafter"/>
</dbReference>
<dbReference type="SUPFAM" id="SSF52218">
    <property type="entry name" value="Flavoproteins"/>
    <property type="match status" value="1"/>
</dbReference>
<dbReference type="PANTHER" id="PTHR30543">
    <property type="entry name" value="CHROMATE REDUCTASE"/>
    <property type="match status" value="1"/>
</dbReference>
<dbReference type="GO" id="GO:0016491">
    <property type="term" value="F:oxidoreductase activity"/>
    <property type="evidence" value="ECO:0007669"/>
    <property type="project" value="InterPro"/>
</dbReference>
<keyword evidence="5" id="KW-1185">Reference proteome</keyword>
<name>A0A0R0DIY7_9GAMM</name>
<evidence type="ECO:0000313" key="5">
    <source>
        <dbReference type="Proteomes" id="UP000050956"/>
    </source>
</evidence>
<evidence type="ECO:0000256" key="1">
    <source>
        <dbReference type="ARBA" id="ARBA00001917"/>
    </source>
</evidence>
<dbReference type="InterPro" id="IPR050712">
    <property type="entry name" value="NAD(P)H-dep_reductase"/>
</dbReference>
<keyword evidence="2" id="KW-0288">FMN</keyword>
<dbReference type="RefSeq" id="WP_057637206.1">
    <property type="nucleotide sequence ID" value="NZ_LDJM01000012.1"/>
</dbReference>
<reference evidence="4 5" key="1">
    <citation type="submission" date="2015-05" db="EMBL/GenBank/DDBJ databases">
        <title>Genome sequencing and analysis of members of genus Stenotrophomonas.</title>
        <authorList>
            <person name="Patil P.P."/>
            <person name="Midha S."/>
            <person name="Patil P.B."/>
        </authorList>
    </citation>
    <scope>NUCLEOTIDE SEQUENCE [LARGE SCALE GENOMIC DNA]</scope>
    <source>
        <strain evidence="4 5">DSM 24757</strain>
    </source>
</reference>
<dbReference type="AlphaFoldDB" id="A0A0R0DIY7"/>
<dbReference type="STRING" id="336566.ABB30_04970"/>
<comment type="cofactor">
    <cofactor evidence="1">
        <name>FMN</name>
        <dbReference type="ChEBI" id="CHEBI:58210"/>
    </cofactor>
</comment>
<accession>A0A0R0DIY7</accession>
<dbReference type="OrthoDB" id="9812295at2"/>
<dbReference type="InterPro" id="IPR005025">
    <property type="entry name" value="FMN_Rdtase-like_dom"/>
</dbReference>